<evidence type="ECO:0000313" key="2">
    <source>
        <dbReference type="Proteomes" id="UP000317010"/>
    </source>
</evidence>
<organism evidence="1 2">
    <name type="scientific">Mucilaginibacter frigoritolerans</name>
    <dbReference type="NCBI Taxonomy" id="652788"/>
    <lineage>
        <taxon>Bacteria</taxon>
        <taxon>Pseudomonadati</taxon>
        <taxon>Bacteroidota</taxon>
        <taxon>Sphingobacteriia</taxon>
        <taxon>Sphingobacteriales</taxon>
        <taxon>Sphingobacteriaceae</taxon>
        <taxon>Mucilaginibacter</taxon>
    </lineage>
</organism>
<dbReference type="OrthoDB" id="786268at2"/>
<keyword evidence="2" id="KW-1185">Reference proteome</keyword>
<proteinExistence type="predicted"/>
<dbReference type="Proteomes" id="UP000317010">
    <property type="component" value="Unassembled WGS sequence"/>
</dbReference>
<evidence type="ECO:0000313" key="1">
    <source>
        <dbReference type="EMBL" id="TWJ04666.1"/>
    </source>
</evidence>
<comment type="caution">
    <text evidence="1">The sequence shown here is derived from an EMBL/GenBank/DDBJ whole genome shotgun (WGS) entry which is preliminary data.</text>
</comment>
<name>A0A562UFQ9_9SPHI</name>
<accession>A0A562UFQ9</accession>
<gene>
    <name evidence="1" type="ORF">JN11_00386</name>
</gene>
<reference evidence="1 2" key="1">
    <citation type="submission" date="2019-07" db="EMBL/GenBank/DDBJ databases">
        <title>Genomic Encyclopedia of Archaeal and Bacterial Type Strains, Phase II (KMG-II): from individual species to whole genera.</title>
        <authorList>
            <person name="Goeker M."/>
        </authorList>
    </citation>
    <scope>NUCLEOTIDE SEQUENCE [LARGE SCALE GENOMIC DNA]</scope>
    <source>
        <strain evidence="1 2">ATCC BAA-1854</strain>
    </source>
</reference>
<dbReference type="AlphaFoldDB" id="A0A562UFQ9"/>
<dbReference type="EMBL" id="VLLI01000001">
    <property type="protein sequence ID" value="TWJ04666.1"/>
    <property type="molecule type" value="Genomic_DNA"/>
</dbReference>
<protein>
    <submittedName>
        <fullName evidence="1">Uncharacterized protein</fullName>
    </submittedName>
</protein>
<dbReference type="RefSeq" id="WP_144909067.1">
    <property type="nucleotide sequence ID" value="NZ_VLLI01000001.1"/>
</dbReference>
<sequence>MKKIITTGLSAMLLLTVFHKEAVSQQPQPHPKPKVSHHNYNGDFDGHLPGTWDAVVKDGEVNIQFFGEHWSDGRDFTTVELGTLPADKVGEFSLTRESGKLNFKGVFQDHWGHGTYQFNENPAFKSYLAQKGYKGLDNELMLNIFFTDISKGYFDYLKANGYPSISNGQLADLAQQNLTHKVLEDYFNLFKTEGYSHQSIDKIVELREHGVDARFVNSFHHAGYKNIPLDKALELRDHGVNVEFITSIQKMGYEKVSLDRAQELRDHGVNPEFIADMQNIGYKDISLEKAQELRDHGVNPEFIKSINELGFKDISLDQAQELRDHGVNASFIKKAQSKGMNLHTLDDYIKLRDTGFND</sequence>